<dbReference type="VEuPathDB" id="VectorBase:AATE009501"/>
<dbReference type="AlphaFoldDB" id="A0A182J1D5"/>
<dbReference type="STRING" id="41427.A0A182J1D5"/>
<protein>
    <recommendedName>
        <fullName evidence="2">Gustatory receptor</fullName>
    </recommendedName>
</protein>
<reference evidence="1" key="1">
    <citation type="submission" date="2022-08" db="UniProtKB">
        <authorList>
            <consortium name="EnsemblMetazoa"/>
        </authorList>
    </citation>
    <scope>IDENTIFICATION</scope>
    <source>
        <strain evidence="1">EBRO</strain>
    </source>
</reference>
<evidence type="ECO:0008006" key="2">
    <source>
        <dbReference type="Google" id="ProtNLM"/>
    </source>
</evidence>
<accession>A0A182J1D5</accession>
<proteinExistence type="predicted"/>
<dbReference type="EnsemblMetazoa" id="AATE009501-RA">
    <property type="protein sequence ID" value="AATE009501-PA.1"/>
    <property type="gene ID" value="AATE009501"/>
</dbReference>
<organism evidence="1">
    <name type="scientific">Anopheles atroparvus</name>
    <name type="common">European mosquito</name>
    <dbReference type="NCBI Taxonomy" id="41427"/>
    <lineage>
        <taxon>Eukaryota</taxon>
        <taxon>Metazoa</taxon>
        <taxon>Ecdysozoa</taxon>
        <taxon>Arthropoda</taxon>
        <taxon>Hexapoda</taxon>
        <taxon>Insecta</taxon>
        <taxon>Pterygota</taxon>
        <taxon>Neoptera</taxon>
        <taxon>Endopterygota</taxon>
        <taxon>Diptera</taxon>
        <taxon>Nematocera</taxon>
        <taxon>Culicoidea</taxon>
        <taxon>Culicidae</taxon>
        <taxon>Anophelinae</taxon>
        <taxon>Anopheles</taxon>
    </lineage>
</organism>
<name>A0A182J1D5_ANOAO</name>
<evidence type="ECO:0000313" key="1">
    <source>
        <dbReference type="EnsemblMetazoa" id="AATE009501-PA.1"/>
    </source>
</evidence>
<sequence length="191" mass="21810">MHVFDSLRFLLRGLELLGLFPLRNHRPWTFTGEFEGTGQHYAILKFSIGIMCSLIGSGYIIGQSISSYYTLALPGHSVWPFVYIVHSITFCGVLCILPWQTFWQRSRLATLMNVLQRNERDLLDASGSASDYRNVALLATLILWNGIILHVFFHLCYIYSNIGQDTFIASYIGQRCRSKAFRVESEDETSV</sequence>